<dbReference type="Gene3D" id="3.50.50.60">
    <property type="entry name" value="FAD/NAD(P)-binding domain"/>
    <property type="match status" value="1"/>
</dbReference>
<dbReference type="RefSeq" id="XP_040639387.1">
    <property type="nucleotide sequence ID" value="XM_040781788.1"/>
</dbReference>
<dbReference type="GO" id="GO:0008115">
    <property type="term" value="F:sarcosine oxidase activity"/>
    <property type="evidence" value="ECO:0007669"/>
    <property type="project" value="TreeGrafter"/>
</dbReference>
<dbReference type="HOGENOM" id="CLU_007884_0_0_1"/>
<gene>
    <name evidence="8" type="ORF">EURHEDRAFT_411975</name>
</gene>
<keyword evidence="9" id="KW-1185">Reference proteome</keyword>
<dbReference type="GO" id="GO:0050660">
    <property type="term" value="F:flavin adenine dinucleotide binding"/>
    <property type="evidence" value="ECO:0007669"/>
    <property type="project" value="InterPro"/>
</dbReference>
<dbReference type="OrthoDB" id="2219495at2759"/>
<evidence type="ECO:0000256" key="5">
    <source>
        <dbReference type="ARBA" id="ARBA00023002"/>
    </source>
</evidence>
<dbReference type="InterPro" id="IPR045170">
    <property type="entry name" value="MTOX"/>
</dbReference>
<dbReference type="PANTHER" id="PTHR10961:SF15">
    <property type="entry name" value="FAD DEPENDENT OXIDOREDUCTASE DOMAIN-CONTAINING PROTEIN"/>
    <property type="match status" value="1"/>
</dbReference>
<keyword evidence="6" id="KW-1133">Transmembrane helix</keyword>
<keyword evidence="3" id="KW-0285">Flavoprotein</keyword>
<comment type="cofactor">
    <cofactor evidence="1">
        <name>FAD</name>
        <dbReference type="ChEBI" id="CHEBI:57692"/>
    </cofactor>
</comment>
<feature type="domain" description="FAD dependent oxidoreductase" evidence="7">
    <location>
        <begin position="13"/>
        <end position="431"/>
    </location>
</feature>
<organism evidence="8 9">
    <name type="scientific">Aspergillus ruber (strain CBS 135680)</name>
    <dbReference type="NCBI Taxonomy" id="1388766"/>
    <lineage>
        <taxon>Eukaryota</taxon>
        <taxon>Fungi</taxon>
        <taxon>Dikarya</taxon>
        <taxon>Ascomycota</taxon>
        <taxon>Pezizomycotina</taxon>
        <taxon>Eurotiomycetes</taxon>
        <taxon>Eurotiomycetidae</taxon>
        <taxon>Eurotiales</taxon>
        <taxon>Aspergillaceae</taxon>
        <taxon>Aspergillus</taxon>
        <taxon>Aspergillus subgen. Aspergillus</taxon>
    </lineage>
</organism>
<dbReference type="SUPFAM" id="SSF54373">
    <property type="entry name" value="FAD-linked reductases, C-terminal domain"/>
    <property type="match status" value="1"/>
</dbReference>
<dbReference type="GeneID" id="63696912"/>
<reference evidence="9" key="1">
    <citation type="journal article" date="2014" name="Nat. Commun.">
        <title>Genomic adaptations of the halophilic Dead Sea filamentous fungus Eurotium rubrum.</title>
        <authorList>
            <person name="Kis-Papo T."/>
            <person name="Weig A.R."/>
            <person name="Riley R."/>
            <person name="Persoh D."/>
            <person name="Salamov A."/>
            <person name="Sun H."/>
            <person name="Lipzen A."/>
            <person name="Wasser S.P."/>
            <person name="Rambold G."/>
            <person name="Grigoriev I.V."/>
            <person name="Nevo E."/>
        </authorList>
    </citation>
    <scope>NUCLEOTIDE SEQUENCE [LARGE SCALE GENOMIC DNA]</scope>
    <source>
        <strain evidence="9">CBS 135680</strain>
    </source>
</reference>
<dbReference type="Gene3D" id="3.30.9.10">
    <property type="entry name" value="D-Amino Acid Oxidase, subunit A, domain 2"/>
    <property type="match status" value="1"/>
</dbReference>
<feature type="transmembrane region" description="Helical" evidence="6">
    <location>
        <begin position="12"/>
        <end position="30"/>
    </location>
</feature>
<keyword evidence="6" id="KW-0812">Transmembrane</keyword>
<keyword evidence="5" id="KW-0560">Oxidoreductase</keyword>
<evidence type="ECO:0000313" key="8">
    <source>
        <dbReference type="EMBL" id="EYE95699.1"/>
    </source>
</evidence>
<dbReference type="InterPro" id="IPR036188">
    <property type="entry name" value="FAD/NAD-bd_sf"/>
</dbReference>
<evidence type="ECO:0000256" key="6">
    <source>
        <dbReference type="SAM" id="Phobius"/>
    </source>
</evidence>
<keyword evidence="6" id="KW-0472">Membrane</keyword>
<evidence type="ECO:0000256" key="3">
    <source>
        <dbReference type="ARBA" id="ARBA00022630"/>
    </source>
</evidence>
<sequence>MASDTLTQKDSSIVIVGAGVFGLSSAIHLAQRGFSNVTVFDKQPYHETLYDFENGCDAASADCNKIIRAAYGDETWYQNLTLNAIQQWNKWNDSLAQGQKLPPGLTTNDRIYVNCGNYHIGDEGPNPFEHRSIVNLTKAGLGHTQYLFHDAKEVERAKSDGRGHAVDPFHLSKDGEGYQSYFDAVGGFVYADKACRYALHLAQELGVKFVLDKQKGLFERFYEPNGTVQGIVTSNGAIHKAVLTIIACGGWSPSILPELDGLCETTAGSVATIQIPSNNPQLRERFSPENFPVWQYKVRAGANGNLYGFPIDEKGVMKLGYRGTKYTNPQVQSNGAVRSVPITRWTAPETTTGLPEKSMQVIRTFLDTYLPELRENGLHVTGTRLCWYTDSFDNQFVVDAVPGKAGVMIATGGSGHAFKFLPVLGSFVADRIEGGAKSAVGKEMLQRWRWRSLQGGEKPTNAIMKGLDDPNALQRVNLVQNLNASAKL</sequence>
<keyword evidence="4" id="KW-0274">FAD</keyword>
<proteinExistence type="inferred from homology"/>
<dbReference type="InterPro" id="IPR006076">
    <property type="entry name" value="FAD-dep_OxRdtase"/>
</dbReference>
<dbReference type="EMBL" id="KK088421">
    <property type="protein sequence ID" value="EYE95699.1"/>
    <property type="molecule type" value="Genomic_DNA"/>
</dbReference>
<dbReference type="Proteomes" id="UP000019804">
    <property type="component" value="Unassembled WGS sequence"/>
</dbReference>
<dbReference type="STRING" id="1388766.A0A017SGD0"/>
<evidence type="ECO:0000256" key="4">
    <source>
        <dbReference type="ARBA" id="ARBA00022827"/>
    </source>
</evidence>
<dbReference type="SUPFAM" id="SSF51905">
    <property type="entry name" value="FAD/NAD(P)-binding domain"/>
    <property type="match status" value="1"/>
</dbReference>
<accession>A0A017SGD0</accession>
<protein>
    <submittedName>
        <fullName evidence="8">FAD dependent oxidoreductase</fullName>
    </submittedName>
</protein>
<dbReference type="AlphaFoldDB" id="A0A017SGD0"/>
<dbReference type="Pfam" id="PF01266">
    <property type="entry name" value="DAO"/>
    <property type="match status" value="1"/>
</dbReference>
<evidence type="ECO:0000256" key="2">
    <source>
        <dbReference type="ARBA" id="ARBA00010989"/>
    </source>
</evidence>
<dbReference type="PANTHER" id="PTHR10961">
    <property type="entry name" value="PEROXISOMAL SARCOSINE OXIDASE"/>
    <property type="match status" value="1"/>
</dbReference>
<evidence type="ECO:0000313" key="9">
    <source>
        <dbReference type="Proteomes" id="UP000019804"/>
    </source>
</evidence>
<name>A0A017SGD0_ASPRC</name>
<comment type="similarity">
    <text evidence="2">Belongs to the MSOX/MTOX family.</text>
</comment>
<evidence type="ECO:0000256" key="1">
    <source>
        <dbReference type="ARBA" id="ARBA00001974"/>
    </source>
</evidence>
<evidence type="ECO:0000259" key="7">
    <source>
        <dbReference type="Pfam" id="PF01266"/>
    </source>
</evidence>